<dbReference type="PANTHER" id="PTHR22930:SF85">
    <property type="entry name" value="GH03217P-RELATED"/>
    <property type="match status" value="1"/>
</dbReference>
<dbReference type="EMBL" id="JANEYG010000184">
    <property type="protein sequence ID" value="KAJ8911516.1"/>
    <property type="molecule type" value="Genomic_DNA"/>
</dbReference>
<keyword evidence="5" id="KW-0479">Metal-binding</keyword>
<keyword evidence="7" id="KW-0539">Nucleus</keyword>
<dbReference type="Proteomes" id="UP001159042">
    <property type="component" value="Unassembled WGS sequence"/>
</dbReference>
<evidence type="ECO:0000313" key="10">
    <source>
        <dbReference type="Proteomes" id="UP001159042"/>
    </source>
</evidence>
<reference evidence="9 10" key="1">
    <citation type="journal article" date="2023" name="Insect Mol. Biol.">
        <title>Genome sequencing provides insights into the evolution of gene families encoding plant cell wall-degrading enzymes in longhorned beetles.</title>
        <authorList>
            <person name="Shin N.R."/>
            <person name="Okamura Y."/>
            <person name="Kirsch R."/>
            <person name="Pauchet Y."/>
        </authorList>
    </citation>
    <scope>NUCLEOTIDE SEQUENCE [LARGE SCALE GENOMIC DNA]</scope>
    <source>
        <strain evidence="9">EAD_L_NR</strain>
    </source>
</reference>
<dbReference type="AlphaFoldDB" id="A0AAV8VC51"/>
<sequence>MSDIGDSDISDSETSEEDEQLIIMQEMKNQNYLEEVVPEYSNEVFFEHFRLSREVVNTIAERYEDTPELHSDSGPYGDIGALNQVLIYLWYIGHQTASFRDVGDRFNVTISTVHRIIRRLIYFLSNLSSEIILWPNDDGKRISEEHFSQKGFPNVIGAIDGCHIKIDKPQNDPDSYINRKGYYSIQRVCDHRRKILDVFIGYPGSVHDSRVFRNSPLQNSLDMKCGRYVIEHCFGILKQKFRQLYHLKLRNIHLIVHFIRAACVLHNIALDDEVNIGNEARGQDNLDIVVQLANDENDDIEHDEAEDIGARAIRDRIANTLPMCQFCSCIFHTNL</sequence>
<dbReference type="GO" id="GO:0016787">
    <property type="term" value="F:hydrolase activity"/>
    <property type="evidence" value="ECO:0007669"/>
    <property type="project" value="UniProtKB-KW"/>
</dbReference>
<accession>A0AAV8VC51</accession>
<dbReference type="InterPro" id="IPR027806">
    <property type="entry name" value="HARBI1_dom"/>
</dbReference>
<keyword evidence="4" id="KW-0540">Nuclease</keyword>
<gene>
    <name evidence="9" type="ORF">NQ315_012488</name>
</gene>
<evidence type="ECO:0000256" key="5">
    <source>
        <dbReference type="ARBA" id="ARBA00022723"/>
    </source>
</evidence>
<feature type="domain" description="DDE Tnp4" evidence="8">
    <location>
        <begin position="159"/>
        <end position="222"/>
    </location>
</feature>
<comment type="cofactor">
    <cofactor evidence="1">
        <name>a divalent metal cation</name>
        <dbReference type="ChEBI" id="CHEBI:60240"/>
    </cofactor>
</comment>
<evidence type="ECO:0000259" key="8">
    <source>
        <dbReference type="Pfam" id="PF13359"/>
    </source>
</evidence>
<proteinExistence type="inferred from homology"/>
<dbReference type="GO" id="GO:0046872">
    <property type="term" value="F:metal ion binding"/>
    <property type="evidence" value="ECO:0007669"/>
    <property type="project" value="UniProtKB-KW"/>
</dbReference>
<protein>
    <recommendedName>
        <fullName evidence="8">DDE Tnp4 domain-containing protein</fullName>
    </recommendedName>
</protein>
<evidence type="ECO:0000256" key="2">
    <source>
        <dbReference type="ARBA" id="ARBA00004123"/>
    </source>
</evidence>
<evidence type="ECO:0000313" key="9">
    <source>
        <dbReference type="EMBL" id="KAJ8911516.1"/>
    </source>
</evidence>
<comment type="caution">
    <text evidence="9">The sequence shown here is derived from an EMBL/GenBank/DDBJ whole genome shotgun (WGS) entry which is preliminary data.</text>
</comment>
<keyword evidence="10" id="KW-1185">Reference proteome</keyword>
<dbReference type="GO" id="GO:0005634">
    <property type="term" value="C:nucleus"/>
    <property type="evidence" value="ECO:0007669"/>
    <property type="project" value="UniProtKB-SubCell"/>
</dbReference>
<keyword evidence="6" id="KW-0378">Hydrolase</keyword>
<evidence type="ECO:0000256" key="1">
    <source>
        <dbReference type="ARBA" id="ARBA00001968"/>
    </source>
</evidence>
<dbReference type="InterPro" id="IPR045249">
    <property type="entry name" value="HARBI1-like"/>
</dbReference>
<comment type="subcellular location">
    <subcellularLocation>
        <location evidence="2">Nucleus</location>
    </subcellularLocation>
</comment>
<evidence type="ECO:0000256" key="7">
    <source>
        <dbReference type="ARBA" id="ARBA00023242"/>
    </source>
</evidence>
<dbReference type="PANTHER" id="PTHR22930">
    <property type="match status" value="1"/>
</dbReference>
<name>A0AAV8VC51_9CUCU</name>
<dbReference type="GO" id="GO:0004518">
    <property type="term" value="F:nuclease activity"/>
    <property type="evidence" value="ECO:0007669"/>
    <property type="project" value="UniProtKB-KW"/>
</dbReference>
<evidence type="ECO:0000256" key="3">
    <source>
        <dbReference type="ARBA" id="ARBA00006958"/>
    </source>
</evidence>
<comment type="similarity">
    <text evidence="3">Belongs to the HARBI1 family.</text>
</comment>
<dbReference type="Pfam" id="PF13359">
    <property type="entry name" value="DDE_Tnp_4"/>
    <property type="match status" value="1"/>
</dbReference>
<evidence type="ECO:0000256" key="4">
    <source>
        <dbReference type="ARBA" id="ARBA00022722"/>
    </source>
</evidence>
<organism evidence="9 10">
    <name type="scientific">Exocentrus adspersus</name>
    <dbReference type="NCBI Taxonomy" id="1586481"/>
    <lineage>
        <taxon>Eukaryota</taxon>
        <taxon>Metazoa</taxon>
        <taxon>Ecdysozoa</taxon>
        <taxon>Arthropoda</taxon>
        <taxon>Hexapoda</taxon>
        <taxon>Insecta</taxon>
        <taxon>Pterygota</taxon>
        <taxon>Neoptera</taxon>
        <taxon>Endopterygota</taxon>
        <taxon>Coleoptera</taxon>
        <taxon>Polyphaga</taxon>
        <taxon>Cucujiformia</taxon>
        <taxon>Chrysomeloidea</taxon>
        <taxon>Cerambycidae</taxon>
        <taxon>Lamiinae</taxon>
        <taxon>Acanthocinini</taxon>
        <taxon>Exocentrus</taxon>
    </lineage>
</organism>
<evidence type="ECO:0000256" key="6">
    <source>
        <dbReference type="ARBA" id="ARBA00022801"/>
    </source>
</evidence>